<organism evidence="3">
    <name type="scientific">Cupriavidus pinatubonensis (strain JMP 134 / LMG 1197)</name>
    <name type="common">Cupriavidus necator (strain JMP 134)</name>
    <dbReference type="NCBI Taxonomy" id="264198"/>
    <lineage>
        <taxon>Bacteria</taxon>
        <taxon>Pseudomonadati</taxon>
        <taxon>Pseudomonadota</taxon>
        <taxon>Betaproteobacteria</taxon>
        <taxon>Burkholderiales</taxon>
        <taxon>Burkholderiaceae</taxon>
        <taxon>Cupriavidus</taxon>
    </lineage>
</organism>
<gene>
    <name evidence="3" type="ordered locus">Reut_B3949</name>
</gene>
<dbReference type="CDD" id="cd13578">
    <property type="entry name" value="PBP2_Bug27"/>
    <property type="match status" value="1"/>
</dbReference>
<keyword evidence="2" id="KW-0732">Signal</keyword>
<comment type="similarity">
    <text evidence="1">Belongs to the UPF0065 (bug) family.</text>
</comment>
<protein>
    <submittedName>
        <fullName evidence="3">Uncharacterized protein UPF0065</fullName>
    </submittedName>
</protein>
<dbReference type="PANTHER" id="PTHR42928">
    <property type="entry name" value="TRICARBOXYLATE-BINDING PROTEIN"/>
    <property type="match status" value="1"/>
</dbReference>
<dbReference type="eggNOG" id="COG3181">
    <property type="taxonomic scope" value="Bacteria"/>
</dbReference>
<evidence type="ECO:0000256" key="1">
    <source>
        <dbReference type="ARBA" id="ARBA00006987"/>
    </source>
</evidence>
<feature type="signal peptide" evidence="2">
    <location>
        <begin position="1"/>
        <end position="38"/>
    </location>
</feature>
<dbReference type="InterPro" id="IPR005064">
    <property type="entry name" value="BUG"/>
</dbReference>
<dbReference type="PANTHER" id="PTHR42928:SF5">
    <property type="entry name" value="BLR1237 PROTEIN"/>
    <property type="match status" value="1"/>
</dbReference>
<sequence>MSGISRMPGRGIRAPRRALLLSSLACTTLLLAPSLAAASDYPNKPIRLVVPYPPGGATDVIGRTLAQHLSATLGQQVVVDNRAGAAGNIGADLVAKAAPDGYTLLMGALTSHAINAALYKSRVPYDIEKSFAPVAIVGTVPLVFVVNPSVNASTLPQLVSLARSKPGTITYGSAGNGSPQHLAGELFKRMAGVDMLHVPYKGSGPAMTDLIGGQVLSMVETVPAAQAYVKGGKIRALAVTSSQRVSALPDVPTAAEAGLKDFEVSSMFGIVAPAGTPAPVIDRLSADLKKILAEPDVKEALLKQGAIATWTTPAQTSARIKSELARWNTVIRDAGVKPE</sequence>
<dbReference type="AlphaFoldDB" id="Q46U79"/>
<dbReference type="OrthoDB" id="8678477at2"/>
<dbReference type="Gene3D" id="3.40.190.150">
    <property type="entry name" value="Bordetella uptake gene, domain 1"/>
    <property type="match status" value="1"/>
</dbReference>
<feature type="chain" id="PRO_5004232754" evidence="2">
    <location>
        <begin position="39"/>
        <end position="339"/>
    </location>
</feature>
<reference evidence="3" key="1">
    <citation type="submission" date="2005-08" db="EMBL/GenBank/DDBJ databases">
        <title>Complete sequence of chromosome 2 of Ralstonia eutropha JMP134.</title>
        <authorList>
            <person name="Copeland A."/>
            <person name="Lucas S."/>
            <person name="Lapidus A."/>
            <person name="Barry K."/>
            <person name="Detter J.C."/>
            <person name="Glavina T."/>
            <person name="Hammon N."/>
            <person name="Israni S."/>
            <person name="Pitluck S."/>
            <person name="Goltsman E."/>
            <person name="Martinez M."/>
            <person name="Schmutz J."/>
            <person name="Larimer F."/>
            <person name="Land M."/>
            <person name="Lykidis A."/>
            <person name="Richardson P."/>
        </authorList>
    </citation>
    <scope>NUCLEOTIDE SEQUENCE [LARGE SCALE GENOMIC DNA]</scope>
    <source>
        <strain evidence="3">JMP134</strain>
    </source>
</reference>
<dbReference type="PIRSF" id="PIRSF017082">
    <property type="entry name" value="YflP"/>
    <property type="match status" value="1"/>
</dbReference>
<dbReference type="Gene3D" id="3.40.190.10">
    <property type="entry name" value="Periplasmic binding protein-like II"/>
    <property type="match status" value="1"/>
</dbReference>
<dbReference type="EMBL" id="CP000091">
    <property type="protein sequence ID" value="AAZ63305.1"/>
    <property type="molecule type" value="Genomic_DNA"/>
</dbReference>
<accession>Q46U79</accession>
<dbReference type="STRING" id="264198.Reut_B3949"/>
<dbReference type="SUPFAM" id="SSF53850">
    <property type="entry name" value="Periplasmic binding protein-like II"/>
    <property type="match status" value="1"/>
</dbReference>
<proteinExistence type="inferred from homology"/>
<name>Q46U79_CUPPJ</name>
<evidence type="ECO:0000256" key="2">
    <source>
        <dbReference type="SAM" id="SignalP"/>
    </source>
</evidence>
<dbReference type="KEGG" id="reu:Reut_B3949"/>
<dbReference type="InterPro" id="IPR042100">
    <property type="entry name" value="Bug_dom1"/>
</dbReference>
<evidence type="ECO:0000313" key="3">
    <source>
        <dbReference type="EMBL" id="AAZ63305.1"/>
    </source>
</evidence>
<dbReference type="Pfam" id="PF03401">
    <property type="entry name" value="TctC"/>
    <property type="match status" value="1"/>
</dbReference>
<dbReference type="HOGENOM" id="CLU_045683_0_0_4"/>